<dbReference type="OrthoDB" id="175771at2"/>
<dbReference type="InterPro" id="IPR025945">
    <property type="entry name" value="DHHW"/>
</dbReference>
<dbReference type="RefSeq" id="WP_055150756.1">
    <property type="nucleotide sequence ID" value="NZ_CYZU01000003.1"/>
</dbReference>
<sequence length="387" mass="43640">MKNNRRKKKRWVDGFIGKAFIICLLILILGNLLVPDKKKSDEENRMLSEKPKLTISALTSGSYMEQYENYQSDQFIGRNMWRKLKVTLNRFGGSKEENGVFIGKKNQLLEDIAVPDKDLLNSNVAAIKAFSERYSDIPVTMLLVPDAANILSSSLPSLATVADQSTSIGLVKKELGDSVQWVDAVKALNKHKDEKIYYKTDHHWTTLGAFYAFQEAAGKLGISADVSSVYASYPVTTDFNGILAAKSGCRMSVREEIDIYVPKDTDNDVTVNYVDEQKKTTSLYEADQLDTRDKYAFFLGGNTSVIDIKTMAENRDRLLVVKDSYANCFVPFLTPYFREIVMIDPRYYTGNIQDAMETYQITDVLFLYSGNTFFQDNNISGALGSEQ</sequence>
<feature type="transmembrane region" description="Helical" evidence="1">
    <location>
        <begin position="12"/>
        <end position="34"/>
    </location>
</feature>
<gene>
    <name evidence="2" type="ORF">ERS852491_00520</name>
</gene>
<evidence type="ECO:0008006" key="4">
    <source>
        <dbReference type="Google" id="ProtNLM"/>
    </source>
</evidence>
<name>A0A173ZSF4_9FIRM</name>
<dbReference type="Proteomes" id="UP000095544">
    <property type="component" value="Unassembled WGS sequence"/>
</dbReference>
<accession>A0A173ZSF4</accession>
<keyword evidence="1" id="KW-1133">Transmembrane helix</keyword>
<dbReference type="AlphaFoldDB" id="A0A173ZSF4"/>
<protein>
    <recommendedName>
        <fullName evidence="4">DHHW protein</fullName>
    </recommendedName>
</protein>
<evidence type="ECO:0000313" key="3">
    <source>
        <dbReference type="Proteomes" id="UP000095544"/>
    </source>
</evidence>
<keyword evidence="1" id="KW-0472">Membrane</keyword>
<reference evidence="2 3" key="1">
    <citation type="submission" date="2015-09" db="EMBL/GenBank/DDBJ databases">
        <authorList>
            <consortium name="Pathogen Informatics"/>
        </authorList>
    </citation>
    <scope>NUCLEOTIDE SEQUENCE [LARGE SCALE GENOMIC DNA]</scope>
    <source>
        <strain evidence="2 3">2789STDY5834876</strain>
    </source>
</reference>
<evidence type="ECO:0000313" key="2">
    <source>
        <dbReference type="EMBL" id="CUN79372.1"/>
    </source>
</evidence>
<keyword evidence="1" id="KW-0812">Transmembrane</keyword>
<dbReference type="Pfam" id="PF14286">
    <property type="entry name" value="DHHW"/>
    <property type="match status" value="1"/>
</dbReference>
<evidence type="ECO:0000256" key="1">
    <source>
        <dbReference type="SAM" id="Phobius"/>
    </source>
</evidence>
<dbReference type="EMBL" id="CYZU01000003">
    <property type="protein sequence ID" value="CUN79372.1"/>
    <property type="molecule type" value="Genomic_DNA"/>
</dbReference>
<proteinExistence type="predicted"/>
<organism evidence="2 3">
    <name type="scientific">Faecalicatena contorta</name>
    <dbReference type="NCBI Taxonomy" id="39482"/>
    <lineage>
        <taxon>Bacteria</taxon>
        <taxon>Bacillati</taxon>
        <taxon>Bacillota</taxon>
        <taxon>Clostridia</taxon>
        <taxon>Lachnospirales</taxon>
        <taxon>Lachnospiraceae</taxon>
        <taxon>Faecalicatena</taxon>
    </lineage>
</organism>
<dbReference type="STRING" id="39482.ERS852491_00520"/>